<evidence type="ECO:0000259" key="6">
    <source>
        <dbReference type="Pfam" id="PF10497"/>
    </source>
</evidence>
<evidence type="ECO:0000256" key="1">
    <source>
        <dbReference type="ARBA" id="ARBA00004123"/>
    </source>
</evidence>
<keyword evidence="2" id="KW-0805">Transcription regulation</keyword>
<feature type="region of interest" description="Disordered" evidence="5">
    <location>
        <begin position="1"/>
        <end position="105"/>
    </location>
</feature>
<feature type="compositionally biased region" description="Basic residues" evidence="5">
    <location>
        <begin position="1296"/>
        <end position="1305"/>
    </location>
</feature>
<feature type="compositionally biased region" description="Polar residues" evidence="5">
    <location>
        <begin position="839"/>
        <end position="856"/>
    </location>
</feature>
<feature type="compositionally biased region" description="Low complexity" evidence="5">
    <location>
        <begin position="1181"/>
        <end position="1201"/>
    </location>
</feature>
<accession>A0AAD5W257</accession>
<feature type="compositionally biased region" description="Polar residues" evidence="5">
    <location>
        <begin position="1130"/>
        <end position="1140"/>
    </location>
</feature>
<feature type="region of interest" description="Disordered" evidence="5">
    <location>
        <begin position="416"/>
        <end position="665"/>
    </location>
</feature>
<keyword evidence="8" id="KW-1185">Reference proteome</keyword>
<dbReference type="Proteomes" id="UP001213000">
    <property type="component" value="Unassembled WGS sequence"/>
</dbReference>
<evidence type="ECO:0000256" key="5">
    <source>
        <dbReference type="SAM" id="MobiDB-lite"/>
    </source>
</evidence>
<feature type="compositionally biased region" description="Polar residues" evidence="5">
    <location>
        <begin position="46"/>
        <end position="73"/>
    </location>
</feature>
<gene>
    <name evidence="7" type="ORF">NP233_g1665</name>
</gene>
<dbReference type="InterPro" id="IPR018866">
    <property type="entry name" value="Znf-4CXXC_R1"/>
</dbReference>
<feature type="compositionally biased region" description="Polar residues" evidence="5">
    <location>
        <begin position="957"/>
        <end position="972"/>
    </location>
</feature>
<evidence type="ECO:0000256" key="2">
    <source>
        <dbReference type="ARBA" id="ARBA00023015"/>
    </source>
</evidence>
<feature type="compositionally biased region" description="Pro residues" evidence="5">
    <location>
        <begin position="1142"/>
        <end position="1161"/>
    </location>
</feature>
<keyword evidence="4" id="KW-0539">Nucleus</keyword>
<comment type="caution">
    <text evidence="7">The sequence shown here is derived from an EMBL/GenBank/DDBJ whole genome shotgun (WGS) entry which is preliminary data.</text>
</comment>
<name>A0AAD5W257_9AGAR</name>
<feature type="compositionally biased region" description="Basic and acidic residues" evidence="5">
    <location>
        <begin position="570"/>
        <end position="579"/>
    </location>
</feature>
<feature type="compositionally biased region" description="Acidic residues" evidence="5">
    <location>
        <begin position="1068"/>
        <end position="1078"/>
    </location>
</feature>
<feature type="compositionally biased region" description="Polar residues" evidence="5">
    <location>
        <begin position="547"/>
        <end position="560"/>
    </location>
</feature>
<feature type="compositionally biased region" description="Polar residues" evidence="5">
    <location>
        <begin position="253"/>
        <end position="289"/>
    </location>
</feature>
<dbReference type="Pfam" id="PF10497">
    <property type="entry name" value="zf-4CXXC_R1"/>
    <property type="match status" value="1"/>
</dbReference>
<feature type="compositionally biased region" description="Basic residues" evidence="5">
    <location>
        <begin position="466"/>
        <end position="478"/>
    </location>
</feature>
<comment type="subcellular location">
    <subcellularLocation>
        <location evidence="1">Nucleus</location>
    </subcellularLocation>
</comment>
<feature type="compositionally biased region" description="Polar residues" evidence="5">
    <location>
        <begin position="1593"/>
        <end position="1605"/>
    </location>
</feature>
<feature type="compositionally biased region" description="Basic residues" evidence="5">
    <location>
        <begin position="1260"/>
        <end position="1275"/>
    </location>
</feature>
<protein>
    <recommendedName>
        <fullName evidence="6">Zinc-finger domain-containing protein</fullName>
    </recommendedName>
</protein>
<evidence type="ECO:0000256" key="4">
    <source>
        <dbReference type="ARBA" id="ARBA00023242"/>
    </source>
</evidence>
<feature type="compositionally biased region" description="Pro residues" evidence="5">
    <location>
        <begin position="452"/>
        <end position="461"/>
    </location>
</feature>
<feature type="compositionally biased region" description="Polar residues" evidence="5">
    <location>
        <begin position="1240"/>
        <end position="1253"/>
    </location>
</feature>
<feature type="region of interest" description="Disordered" evidence="5">
    <location>
        <begin position="1044"/>
        <end position="1098"/>
    </location>
</feature>
<feature type="compositionally biased region" description="Polar residues" evidence="5">
    <location>
        <begin position="1"/>
        <end position="22"/>
    </location>
</feature>
<feature type="region of interest" description="Disordered" evidence="5">
    <location>
        <begin position="253"/>
        <end position="348"/>
    </location>
</feature>
<feature type="compositionally biased region" description="Polar residues" evidence="5">
    <location>
        <begin position="163"/>
        <end position="172"/>
    </location>
</feature>
<feature type="compositionally biased region" description="Low complexity" evidence="5">
    <location>
        <begin position="304"/>
        <end position="323"/>
    </location>
</feature>
<feature type="compositionally biased region" description="Polar residues" evidence="5">
    <location>
        <begin position="640"/>
        <end position="653"/>
    </location>
</feature>
<keyword evidence="3" id="KW-0804">Transcription</keyword>
<feature type="region of interest" description="Disordered" evidence="5">
    <location>
        <begin position="945"/>
        <end position="979"/>
    </location>
</feature>
<reference evidence="7" key="1">
    <citation type="submission" date="2022-07" db="EMBL/GenBank/DDBJ databases">
        <title>Genome Sequence of Leucocoprinus birnbaumii.</title>
        <authorList>
            <person name="Buettner E."/>
        </authorList>
    </citation>
    <scope>NUCLEOTIDE SEQUENCE</scope>
    <source>
        <strain evidence="7">VT141</strain>
    </source>
</reference>
<evidence type="ECO:0000313" key="7">
    <source>
        <dbReference type="EMBL" id="KAJ3574595.1"/>
    </source>
</evidence>
<feature type="region of interest" description="Disordered" evidence="5">
    <location>
        <begin position="123"/>
        <end position="172"/>
    </location>
</feature>
<organism evidence="7 8">
    <name type="scientific">Leucocoprinus birnbaumii</name>
    <dbReference type="NCBI Taxonomy" id="56174"/>
    <lineage>
        <taxon>Eukaryota</taxon>
        <taxon>Fungi</taxon>
        <taxon>Dikarya</taxon>
        <taxon>Basidiomycota</taxon>
        <taxon>Agaricomycotina</taxon>
        <taxon>Agaricomycetes</taxon>
        <taxon>Agaricomycetidae</taxon>
        <taxon>Agaricales</taxon>
        <taxon>Agaricineae</taxon>
        <taxon>Agaricaceae</taxon>
        <taxon>Leucocoprinus</taxon>
    </lineage>
</organism>
<proteinExistence type="predicted"/>
<evidence type="ECO:0000256" key="3">
    <source>
        <dbReference type="ARBA" id="ARBA00023163"/>
    </source>
</evidence>
<dbReference type="EMBL" id="JANIEX010000063">
    <property type="protein sequence ID" value="KAJ3574595.1"/>
    <property type="molecule type" value="Genomic_DNA"/>
</dbReference>
<feature type="domain" description="Zinc-finger" evidence="6">
    <location>
        <begin position="1318"/>
        <end position="1390"/>
    </location>
</feature>
<feature type="region of interest" description="Disordered" evidence="5">
    <location>
        <begin position="829"/>
        <end position="926"/>
    </location>
</feature>
<sequence>MYSHTLNNWDGSQSQRQLSVVETQKPDEKRSNIVSQQRDGPVYPNAPNTRASSNGVVQGDATNSPNALGNPSRRSIDGVNSKRPNSAPGHKTQCDNSLQEGQEGNQTASTIAALYNGLATTSRSTPIRSHLPQANSRVGPPKQNSSRLHLDTPKSISGDPSRINVSTPSSETISVIPRQIATSSTKSKAQYHTKRPEHAQVLIWINPQSLLNRSMERQEPCQDQLTRPSLHPYAWLYCLLFDLLTDGWKNGKNTTPRLNGNPPGSLTPIQSSRQPSVNSTQVQRTQATPNIVIPHPQNFRAIAPKPSIQQQSSPSTSSTLTSQYVETSRISPSPNPPSTQTPSPTTRHENANRLLHHSYPPKFPSSNLPASSSLLVASSHPSDSLASALSDPLTDYTSADADGSSVDEHDIEILETPPSMRRSQFIAPISPSNQPSTTQHTNNDKSVYDLFTPPPTSPPPQLREIAKRRPASHTRKRQMAYVLVPPLPPKYRALFSSDPGPKPRAQKRRKVQEEGADSEVDRLDKWRRERERRKQREQAEERRRSMMAQSQPQPVASTSKAILPFPSSSTEHRAYELQKRQQKAVISGISMRKLKPKPKPKPETETVLGKEVPRPVDTPNPTSTHPATSASTSYKRVKSSGPSTASTSKTPRASESESDDNNDSQLLIESSEDYGARELKFRCAVHSSVTAIYSNTRFAQKGVLDREFTEWMRLGMKVKRNCFKPEYFFRDLEEIGVVEDTDREEMESGWSVGGPLIWNCPSDEDKSVSQSTARAQKQKKPKKKLLGRFLPAFAPPLPFYFVPPHPVSSPQADRPRIFLSPKAVGLNELRQRREEEVSKTQVDGLSQSPDSETIDTSMPVLEGKERARRSPTLAPQTEAPPYLSEKARGKQKAVDPQPLDISFPQPHIPTSPTNHHHHTSNPTTSQVQLQPVNLHDTFESNMDNYVDFGFSPEKSSDQVNAGDNNSTSSSSKPLPITQPGFGTYSPSIILETANDAFRPEATMGNVLIGSHTFDSHNFGSTVSSTSTFDPRSAYYPFKPPFGTNFVDGEKDDQPTTIDPSFLTRDERQDDEIAPDSELNEGAREEMEGEEESGLNKVSEGLEIAVSEEDAILMDEGEDDQPIINATIAVSSNASTSSQLAVSPPPTTQAPRTPPQTIPSPPRVNARSLSPEFPEYEAGGPSSQVHVSQVQPSRASSHSSSSVYLPARPARSRTRALVIDDDDEDDNEDEREVQQGLVDYVTSSDDNFVGSTGSAGPPVSRRPRRATKATWKKRATMKVGPTTAAPPSTSVSSLPKPKTKKQTAPRRAKEQWPCGEEEAYCHQCRRKTRYLKMSCPCAKKYCNRCMFLRYPQREFVLKLDDSDCPACHDECNCDICTRKRGEEYVSLTVSIAQAGNSLPVLFGGSDEVEEARTPTPDHVVDLSPLPSDVEDIAGPLTFWGTIYDFNGEKYADGFAGPGAKAIVAKVIEGYTGDIQGQAGPNNVEHVDEDEVPISRVFIGTCQPSWRLGKSPIIKEIGKRGKNKGRRIPDEEEFQDSGDTSRWFVGKERMLYLPVVAYAEDLSTPNPFSDLSSLSSLSSLSDESDVEVHAEPTIRTASSSSDPTSYHINDTINATNSIVDVSFDPNAIEAEDTIRALAKALEALGMIVKIGKQVSESMIAGYT</sequence>
<feature type="compositionally biased region" description="Basic and acidic residues" evidence="5">
    <location>
        <begin position="829"/>
        <end position="838"/>
    </location>
</feature>
<feature type="compositionally biased region" description="Acidic residues" evidence="5">
    <location>
        <begin position="1218"/>
        <end position="1230"/>
    </location>
</feature>
<dbReference type="GO" id="GO:0005634">
    <property type="term" value="C:nucleus"/>
    <property type="evidence" value="ECO:0007669"/>
    <property type="project" value="UniProtKB-SubCell"/>
</dbReference>
<evidence type="ECO:0000313" key="8">
    <source>
        <dbReference type="Proteomes" id="UP001213000"/>
    </source>
</evidence>
<feature type="region of interest" description="Disordered" evidence="5">
    <location>
        <begin position="1130"/>
        <end position="1306"/>
    </location>
</feature>
<feature type="compositionally biased region" description="Polar residues" evidence="5">
    <location>
        <begin position="123"/>
        <end position="147"/>
    </location>
</feature>
<feature type="region of interest" description="Disordered" evidence="5">
    <location>
        <begin position="763"/>
        <end position="782"/>
    </location>
</feature>
<feature type="compositionally biased region" description="Polar residues" evidence="5">
    <location>
        <begin position="94"/>
        <end position="105"/>
    </location>
</feature>
<feature type="compositionally biased region" description="Polar residues" evidence="5">
    <location>
        <begin position="430"/>
        <end position="441"/>
    </location>
</feature>
<feature type="compositionally biased region" description="Basic and acidic residues" evidence="5">
    <location>
        <begin position="519"/>
        <end position="544"/>
    </location>
</feature>
<feature type="compositionally biased region" description="Low complexity" evidence="5">
    <location>
        <begin position="1280"/>
        <end position="1294"/>
    </location>
</feature>
<feature type="region of interest" description="Disordered" evidence="5">
    <location>
        <begin position="1583"/>
        <end position="1605"/>
    </location>
</feature>
<feature type="compositionally biased region" description="Low complexity" evidence="5">
    <location>
        <begin position="619"/>
        <end position="633"/>
    </location>
</feature>